<reference evidence="19 20" key="1">
    <citation type="submission" date="2019-09" db="EMBL/GenBank/DDBJ databases">
        <title>Genome sequence of Roseospira marina, one of the more divergent members of the non-sulfur purple photosynthetic bacterial family, the Rhodospirillaceae.</title>
        <authorList>
            <person name="Meyer T."/>
            <person name="Kyndt J."/>
        </authorList>
    </citation>
    <scope>NUCLEOTIDE SEQUENCE [LARGE SCALE GENOMIC DNA]</scope>
    <source>
        <strain evidence="19 20">DSM 15113</strain>
    </source>
</reference>
<protein>
    <recommendedName>
        <fullName evidence="10">Sensory/regulatory protein RpfC</fullName>
        <ecNumber evidence="2">2.7.13.3</ecNumber>
    </recommendedName>
</protein>
<evidence type="ECO:0000259" key="15">
    <source>
        <dbReference type="PROSITE" id="PS50109"/>
    </source>
</evidence>
<dbReference type="Pfam" id="PF00989">
    <property type="entry name" value="PAS"/>
    <property type="match status" value="2"/>
</dbReference>
<dbReference type="InterPro" id="IPR013767">
    <property type="entry name" value="PAS_fold"/>
</dbReference>
<dbReference type="PROSITE" id="PS50110">
    <property type="entry name" value="RESPONSE_REGULATORY"/>
    <property type="match status" value="2"/>
</dbReference>
<dbReference type="InterPro" id="IPR001789">
    <property type="entry name" value="Sig_transdc_resp-reg_receiver"/>
</dbReference>
<dbReference type="GO" id="GO:0006355">
    <property type="term" value="P:regulation of DNA-templated transcription"/>
    <property type="evidence" value="ECO:0007669"/>
    <property type="project" value="InterPro"/>
</dbReference>
<feature type="domain" description="HPt" evidence="18">
    <location>
        <begin position="1121"/>
        <end position="1214"/>
    </location>
</feature>
<evidence type="ECO:0000256" key="7">
    <source>
        <dbReference type="ARBA" id="ARBA00022840"/>
    </source>
</evidence>
<dbReference type="InterPro" id="IPR013656">
    <property type="entry name" value="PAS_4"/>
</dbReference>
<dbReference type="GO" id="GO:0005524">
    <property type="term" value="F:ATP binding"/>
    <property type="evidence" value="ECO:0007669"/>
    <property type="project" value="UniProtKB-KW"/>
</dbReference>
<dbReference type="InterPro" id="IPR008207">
    <property type="entry name" value="Sig_transdc_His_kin_Hpt_dom"/>
</dbReference>
<evidence type="ECO:0000313" key="20">
    <source>
        <dbReference type="Proteomes" id="UP000324065"/>
    </source>
</evidence>
<dbReference type="PROSITE" id="PS50112">
    <property type="entry name" value="PAS"/>
    <property type="match status" value="2"/>
</dbReference>
<organism evidence="19 20">
    <name type="scientific">Roseospira marina</name>
    <dbReference type="NCBI Taxonomy" id="140057"/>
    <lineage>
        <taxon>Bacteria</taxon>
        <taxon>Pseudomonadati</taxon>
        <taxon>Pseudomonadota</taxon>
        <taxon>Alphaproteobacteria</taxon>
        <taxon>Rhodospirillales</taxon>
        <taxon>Rhodospirillaceae</taxon>
        <taxon>Roseospira</taxon>
    </lineage>
</organism>
<dbReference type="PROSITE" id="PS50109">
    <property type="entry name" value="HIS_KIN"/>
    <property type="match status" value="1"/>
</dbReference>
<dbReference type="Gene3D" id="1.10.287.130">
    <property type="match status" value="1"/>
</dbReference>
<dbReference type="Pfam" id="PF08448">
    <property type="entry name" value="PAS_4"/>
    <property type="match status" value="1"/>
</dbReference>
<evidence type="ECO:0000256" key="10">
    <source>
        <dbReference type="ARBA" id="ARBA00068150"/>
    </source>
</evidence>
<dbReference type="NCBIfam" id="TIGR00229">
    <property type="entry name" value="sensory_box"/>
    <property type="match status" value="3"/>
</dbReference>
<evidence type="ECO:0000256" key="11">
    <source>
        <dbReference type="PROSITE-ProRule" id="PRU00110"/>
    </source>
</evidence>
<dbReference type="SMART" id="SM00388">
    <property type="entry name" value="HisKA"/>
    <property type="match status" value="1"/>
</dbReference>
<dbReference type="SUPFAM" id="SSF47226">
    <property type="entry name" value="Histidine-containing phosphotransfer domain, HPT domain"/>
    <property type="match status" value="1"/>
</dbReference>
<evidence type="ECO:0000259" key="18">
    <source>
        <dbReference type="PROSITE" id="PS50894"/>
    </source>
</evidence>
<dbReference type="InterPro" id="IPR036097">
    <property type="entry name" value="HisK_dim/P_sf"/>
</dbReference>
<feature type="region of interest" description="Disordered" evidence="14">
    <location>
        <begin position="1030"/>
        <end position="1094"/>
    </location>
</feature>
<dbReference type="Pfam" id="PF01627">
    <property type="entry name" value="Hpt"/>
    <property type="match status" value="1"/>
</dbReference>
<keyword evidence="3 12" id="KW-0597">Phosphoprotein</keyword>
<name>A0A5M6IHE2_9PROT</name>
<dbReference type="PRINTS" id="PR00344">
    <property type="entry name" value="BCTRLSENSOR"/>
</dbReference>
<feature type="compositionally biased region" description="Basic and acidic residues" evidence="14">
    <location>
        <begin position="17"/>
        <end position="35"/>
    </location>
</feature>
<evidence type="ECO:0000256" key="12">
    <source>
        <dbReference type="PROSITE-ProRule" id="PRU00169"/>
    </source>
</evidence>
<feature type="domain" description="Response regulatory" evidence="16">
    <location>
        <begin position="741"/>
        <end position="862"/>
    </location>
</feature>
<dbReference type="SUPFAM" id="SSF55785">
    <property type="entry name" value="PYP-like sensor domain (PAS domain)"/>
    <property type="match status" value="3"/>
</dbReference>
<keyword evidence="8" id="KW-0902">Two-component regulatory system</keyword>
<evidence type="ECO:0000313" key="19">
    <source>
        <dbReference type="EMBL" id="KAA5606978.1"/>
    </source>
</evidence>
<evidence type="ECO:0000256" key="14">
    <source>
        <dbReference type="SAM" id="MobiDB-lite"/>
    </source>
</evidence>
<dbReference type="FunFam" id="3.30.565.10:FF:000010">
    <property type="entry name" value="Sensor histidine kinase RcsC"/>
    <property type="match status" value="1"/>
</dbReference>
<dbReference type="EMBL" id="VWPJ01000002">
    <property type="protein sequence ID" value="KAA5606978.1"/>
    <property type="molecule type" value="Genomic_DNA"/>
</dbReference>
<evidence type="ECO:0000259" key="17">
    <source>
        <dbReference type="PROSITE" id="PS50112"/>
    </source>
</evidence>
<evidence type="ECO:0000256" key="5">
    <source>
        <dbReference type="ARBA" id="ARBA00022741"/>
    </source>
</evidence>
<dbReference type="GO" id="GO:0000155">
    <property type="term" value="F:phosphorelay sensor kinase activity"/>
    <property type="evidence" value="ECO:0007669"/>
    <property type="project" value="InterPro"/>
</dbReference>
<keyword evidence="7" id="KW-0067">ATP-binding</keyword>
<evidence type="ECO:0000256" key="9">
    <source>
        <dbReference type="ARBA" id="ARBA00064003"/>
    </source>
</evidence>
<dbReference type="GO" id="GO:0005886">
    <property type="term" value="C:plasma membrane"/>
    <property type="evidence" value="ECO:0007669"/>
    <property type="project" value="UniProtKB-SubCell"/>
</dbReference>
<comment type="caution">
    <text evidence="19">The sequence shown here is derived from an EMBL/GenBank/DDBJ whole genome shotgun (WGS) entry which is preliminary data.</text>
</comment>
<dbReference type="Pfam" id="PF00512">
    <property type="entry name" value="HisKA"/>
    <property type="match status" value="1"/>
</dbReference>
<feature type="domain" description="PAS" evidence="17">
    <location>
        <begin position="167"/>
        <end position="240"/>
    </location>
</feature>
<dbReference type="SUPFAM" id="SSF47384">
    <property type="entry name" value="Homodimeric domain of signal transducing histidine kinase"/>
    <property type="match status" value="1"/>
</dbReference>
<keyword evidence="20" id="KW-1185">Reference proteome</keyword>
<feature type="region of interest" description="Disordered" evidence="14">
    <location>
        <begin position="1"/>
        <end position="35"/>
    </location>
</feature>
<dbReference type="CDD" id="cd17546">
    <property type="entry name" value="REC_hyHK_CKI1_RcsC-like"/>
    <property type="match status" value="1"/>
</dbReference>
<evidence type="ECO:0000256" key="13">
    <source>
        <dbReference type="SAM" id="Coils"/>
    </source>
</evidence>
<dbReference type="PANTHER" id="PTHR45339:SF5">
    <property type="entry name" value="HISTIDINE KINASE"/>
    <property type="match status" value="1"/>
</dbReference>
<evidence type="ECO:0000256" key="4">
    <source>
        <dbReference type="ARBA" id="ARBA00022679"/>
    </source>
</evidence>
<feature type="domain" description="PAS" evidence="17">
    <location>
        <begin position="50"/>
        <end position="86"/>
    </location>
</feature>
<dbReference type="RefSeq" id="WP_150060988.1">
    <property type="nucleotide sequence ID" value="NZ_JACHII010000003.1"/>
</dbReference>
<dbReference type="SMART" id="SM00387">
    <property type="entry name" value="HATPase_c"/>
    <property type="match status" value="1"/>
</dbReference>
<feature type="modified residue" description="4-aspartylphosphate" evidence="12">
    <location>
        <position position="952"/>
    </location>
</feature>
<dbReference type="SMART" id="SM00091">
    <property type="entry name" value="PAS"/>
    <property type="match status" value="3"/>
</dbReference>
<evidence type="ECO:0000256" key="1">
    <source>
        <dbReference type="ARBA" id="ARBA00000085"/>
    </source>
</evidence>
<proteinExistence type="predicted"/>
<dbReference type="Pfam" id="PF02518">
    <property type="entry name" value="HATPase_c"/>
    <property type="match status" value="1"/>
</dbReference>
<evidence type="ECO:0000256" key="6">
    <source>
        <dbReference type="ARBA" id="ARBA00022777"/>
    </source>
</evidence>
<dbReference type="InterPro" id="IPR035965">
    <property type="entry name" value="PAS-like_dom_sf"/>
</dbReference>
<dbReference type="PROSITE" id="PS50894">
    <property type="entry name" value="HPT"/>
    <property type="match status" value="1"/>
</dbReference>
<evidence type="ECO:0000256" key="8">
    <source>
        <dbReference type="ARBA" id="ARBA00023012"/>
    </source>
</evidence>
<dbReference type="SMART" id="SM00448">
    <property type="entry name" value="REC"/>
    <property type="match status" value="2"/>
</dbReference>
<feature type="domain" description="Histidine kinase" evidence="15">
    <location>
        <begin position="497"/>
        <end position="725"/>
    </location>
</feature>
<feature type="modified residue" description="4-aspartylphosphate" evidence="12">
    <location>
        <position position="795"/>
    </location>
</feature>
<feature type="modified residue" description="Phosphohistidine" evidence="11">
    <location>
        <position position="1160"/>
    </location>
</feature>
<dbReference type="SUPFAM" id="SSF55874">
    <property type="entry name" value="ATPase domain of HSP90 chaperone/DNA topoisomerase II/histidine kinase"/>
    <property type="match status" value="1"/>
</dbReference>
<dbReference type="SUPFAM" id="SSF52172">
    <property type="entry name" value="CheY-like"/>
    <property type="match status" value="2"/>
</dbReference>
<dbReference type="PANTHER" id="PTHR45339">
    <property type="entry name" value="HYBRID SIGNAL TRANSDUCTION HISTIDINE KINASE J"/>
    <property type="match status" value="1"/>
</dbReference>
<comment type="subunit">
    <text evidence="9">At low DSF concentrations, interacts with RpfF.</text>
</comment>
<evidence type="ECO:0000259" key="16">
    <source>
        <dbReference type="PROSITE" id="PS50110"/>
    </source>
</evidence>
<keyword evidence="6" id="KW-0418">Kinase</keyword>
<dbReference type="InterPro" id="IPR003661">
    <property type="entry name" value="HisK_dim/P_dom"/>
</dbReference>
<dbReference type="CDD" id="cd16922">
    <property type="entry name" value="HATPase_EvgS-ArcB-TorS-like"/>
    <property type="match status" value="1"/>
</dbReference>
<accession>A0A5M6IHE2</accession>
<feature type="domain" description="Response regulatory" evidence="16">
    <location>
        <begin position="903"/>
        <end position="1023"/>
    </location>
</feature>
<dbReference type="InterPro" id="IPR005467">
    <property type="entry name" value="His_kinase_dom"/>
</dbReference>
<dbReference type="OrthoDB" id="7346568at2"/>
<dbReference type="Gene3D" id="3.30.565.10">
    <property type="entry name" value="Histidine kinase-like ATPase, C-terminal domain"/>
    <property type="match status" value="1"/>
</dbReference>
<dbReference type="CDD" id="cd00130">
    <property type="entry name" value="PAS"/>
    <property type="match status" value="2"/>
</dbReference>
<dbReference type="FunFam" id="1.10.287.130:FF:000002">
    <property type="entry name" value="Two-component osmosensing histidine kinase"/>
    <property type="match status" value="1"/>
</dbReference>
<dbReference type="InterPro" id="IPR004358">
    <property type="entry name" value="Sig_transdc_His_kin-like_C"/>
</dbReference>
<keyword evidence="4" id="KW-0808">Transferase</keyword>
<dbReference type="Pfam" id="PF00072">
    <property type="entry name" value="Response_reg"/>
    <property type="match status" value="1"/>
</dbReference>
<comment type="catalytic activity">
    <reaction evidence="1">
        <text>ATP + protein L-histidine = ADP + protein N-phospho-L-histidine.</text>
        <dbReference type="EC" id="2.7.13.3"/>
    </reaction>
</comment>
<dbReference type="InterPro" id="IPR036641">
    <property type="entry name" value="HPT_dom_sf"/>
</dbReference>
<dbReference type="EC" id="2.7.13.3" evidence="2"/>
<dbReference type="Proteomes" id="UP000324065">
    <property type="component" value="Unassembled WGS sequence"/>
</dbReference>
<sequence length="1214" mass="132755">MSSARADGESFAAPARASREPKAEPHTTTADRDVDVLTPLDGLPDHALSLLNDLGEAVIVHDREGQVRAVTDAACHSLGYTRDELMCCSLVEIEVTRTAAPVAEACDQMRRTGATQHYTGIHRHKDGSLRTVEIRARVLNRTEGDLFLTVARDVSAPPLADSDPRENEAHLRSLIERSPFGIAVTRMRGEAVMVNRRLAELLGRAPDDLQGLNIHDLYVDPADRERLLEIFALRNRVQDHEVRLWARDPDTGDRRPMWFQIAWQPTRFEGQDAIVSWYQNVDHRYRADEAMRGLHDELQYRIEERTRELGVEITERKYAEEALKEANDFLEQKVAERTLYLQREIEQRQRAEKEREKTEMELLDIIETAPIAVGIADQGGRFLFWNPLFFKLGRQFSEPSGKISFGLNFTTPDLMTALQGRVMAGERVEHEDVSLRTGDDELRWVLVSVRRLTFEGQAAFLTWVFDITDMKEQAEALEDARQAAEDSARAKSAFLATMSHEIRTPMNGVITMAEMLGQSRLDRDQRHMLGVVIESAGALLSIIDEILDFSKIEAGRVTLESASLSLGQLVERVADLLAPRAEQKGLDLLCWSDPDLPDHVAGDLNRLRQILVNLAGNAIKFTERGHVVVSVSPAQAADAERLGQSETGWVRFAVTDTGIGLTEEQIAHLFQPFTQADSSTQRRFGGTGLGLSISRTLVTLMGGRIGVDSAAGEGAQFWFEVPLRGMPERRDREPSDILGARVLVISDAESSRARLEAVLSWGGAEPVLAGDLDAAKGALMHALVEARPFDAVILDRRVNKGPGSRYVDDVLRLGGSPSPPVLVVVARGSQATSLVAERDGVAGVIGWPLHRLEVAFTLSIALGRTPPDAVCPWRRRQSDRPVGGGVGHYTPPPRDVAETAGCLILVAEDNATNQTVIRMLMARLGLVADVAADGREALSLFETRRYGLVVTDCHMPDMDGYELTERIRAQEAGGTDAAHTPIVALTADAIAGTAKYCLDRGMDDYLTKPVAVADLEAVVVRWLPRALELRRPRPTGPAPLGGDNQVDWTRPDGTLGDGAMWDRRDGGPRVGAVFEDPSDSEPSDDSMPSEPVSAENRAFEVPGADQPVLDTTYLRDLVGGDEATLKTLLLEFLTSTEADVAEAVAAFADGRLDAARKAAHTVSGAARSAGALRLGAMCRAIDTALLEGDTETPRAIVPGLPSAFDEAAAAIQAL</sequence>
<dbReference type="InterPro" id="IPR036890">
    <property type="entry name" value="HATPase_C_sf"/>
</dbReference>
<keyword evidence="5" id="KW-0547">Nucleotide-binding</keyword>
<dbReference type="InterPro" id="IPR000014">
    <property type="entry name" value="PAS"/>
</dbReference>
<dbReference type="Gene3D" id="3.30.450.20">
    <property type="entry name" value="PAS domain"/>
    <property type="match status" value="3"/>
</dbReference>
<feature type="coiled-coil region" evidence="13">
    <location>
        <begin position="341"/>
        <end position="368"/>
    </location>
</feature>
<evidence type="ECO:0000256" key="2">
    <source>
        <dbReference type="ARBA" id="ARBA00012438"/>
    </source>
</evidence>
<dbReference type="AlphaFoldDB" id="A0A5M6IHE2"/>
<dbReference type="InterPro" id="IPR003594">
    <property type="entry name" value="HATPase_dom"/>
</dbReference>
<evidence type="ECO:0000256" key="3">
    <source>
        <dbReference type="ARBA" id="ARBA00022553"/>
    </source>
</evidence>
<keyword evidence="13" id="KW-0175">Coiled coil</keyword>
<dbReference type="Gene3D" id="3.40.50.2300">
    <property type="match status" value="2"/>
</dbReference>
<dbReference type="InterPro" id="IPR011006">
    <property type="entry name" value="CheY-like_superfamily"/>
</dbReference>
<dbReference type="Gene3D" id="1.20.120.160">
    <property type="entry name" value="HPT domain"/>
    <property type="match status" value="1"/>
</dbReference>
<dbReference type="CDD" id="cd00082">
    <property type="entry name" value="HisKA"/>
    <property type="match status" value="1"/>
</dbReference>
<gene>
    <name evidence="19" type="ORF">F1188_03460</name>
</gene>